<evidence type="ECO:0008006" key="3">
    <source>
        <dbReference type="Google" id="ProtNLM"/>
    </source>
</evidence>
<name>A0A4E0QPK8_9GAMM</name>
<sequence>MKTTQLILKCYARYEEGQWIAFCLDFDLAAQASTFEEAKTKLENMIKEYVFDALVGEDREYAEQLLTRKAPLLEWLKYYFYVVIHAKVGLYRLFKEPLPLTPYNQARI</sequence>
<reference evidence="1 2" key="1">
    <citation type="journal article" date="2016" name="Front. Microbiol.">
        <title>Single-Cell (Meta-)Genomics of a Dimorphic Candidatus Thiomargarita nelsonii Reveals Genomic Plasticity.</title>
        <authorList>
            <person name="Flood B.E."/>
            <person name="Fliss P."/>
            <person name="Jones D.S."/>
            <person name="Dick G.J."/>
            <person name="Jain S."/>
            <person name="Kaster A.K."/>
            <person name="Winkel M."/>
            <person name="Mussmann M."/>
            <person name="Bailey J."/>
        </authorList>
    </citation>
    <scope>NUCLEOTIDE SEQUENCE [LARGE SCALE GENOMIC DNA]</scope>
    <source>
        <strain evidence="1">Hydrate Ridge</strain>
    </source>
</reference>
<dbReference type="InterPro" id="IPR035069">
    <property type="entry name" value="TTHA1013/TTHA0281-like"/>
</dbReference>
<evidence type="ECO:0000313" key="2">
    <source>
        <dbReference type="Proteomes" id="UP000030428"/>
    </source>
</evidence>
<organism evidence="1 2">
    <name type="scientific">Candidatus Thiomargarita nelsonii</name>
    <dbReference type="NCBI Taxonomy" id="1003181"/>
    <lineage>
        <taxon>Bacteria</taxon>
        <taxon>Pseudomonadati</taxon>
        <taxon>Pseudomonadota</taxon>
        <taxon>Gammaproteobacteria</taxon>
        <taxon>Thiotrichales</taxon>
        <taxon>Thiotrichaceae</taxon>
        <taxon>Thiomargarita</taxon>
    </lineage>
</organism>
<dbReference type="AlphaFoldDB" id="A0A4E0QPK8"/>
<protein>
    <recommendedName>
        <fullName evidence="3">DUF1902 domain-containing protein</fullName>
    </recommendedName>
</protein>
<dbReference type="EMBL" id="JSZA02000094">
    <property type="protein sequence ID" value="TGO02668.1"/>
    <property type="molecule type" value="Genomic_DNA"/>
</dbReference>
<proteinExistence type="predicted"/>
<keyword evidence="2" id="KW-1185">Reference proteome</keyword>
<evidence type="ECO:0000313" key="1">
    <source>
        <dbReference type="EMBL" id="TGO02668.1"/>
    </source>
</evidence>
<dbReference type="Proteomes" id="UP000030428">
    <property type="component" value="Unassembled WGS sequence"/>
</dbReference>
<comment type="caution">
    <text evidence="1">The sequence shown here is derived from an EMBL/GenBank/DDBJ whole genome shotgun (WGS) entry which is preliminary data.</text>
</comment>
<gene>
    <name evidence="1" type="ORF">PN36_21120</name>
</gene>
<dbReference type="SUPFAM" id="SSF143100">
    <property type="entry name" value="TTHA1013/TTHA0281-like"/>
    <property type="match status" value="1"/>
</dbReference>
<accession>A0A4E0QPK8</accession>